<dbReference type="GeneTree" id="ENSGT00940000178166"/>
<dbReference type="AlphaFoldDB" id="A0A3Q0SS12"/>
<dbReference type="Proteomes" id="UP000261340">
    <property type="component" value="Unplaced"/>
</dbReference>
<dbReference type="Ensembl" id="ENSACIT00000028424.1">
    <property type="protein sequence ID" value="ENSACIP00000027694.1"/>
    <property type="gene ID" value="ENSACIG00000021456.1"/>
</dbReference>
<name>A0A3Q0SS12_AMPCI</name>
<keyword evidence="2" id="KW-1185">Reference proteome</keyword>
<evidence type="ECO:0000313" key="1">
    <source>
        <dbReference type="Ensembl" id="ENSACIP00000027694.1"/>
    </source>
</evidence>
<reference evidence="1" key="2">
    <citation type="submission" date="2025-09" db="UniProtKB">
        <authorList>
            <consortium name="Ensembl"/>
        </authorList>
    </citation>
    <scope>IDENTIFICATION</scope>
</reference>
<organism evidence="1 2">
    <name type="scientific">Amphilophus citrinellus</name>
    <name type="common">Midas cichlid</name>
    <name type="synonym">Cichlasoma citrinellum</name>
    <dbReference type="NCBI Taxonomy" id="61819"/>
    <lineage>
        <taxon>Eukaryota</taxon>
        <taxon>Metazoa</taxon>
        <taxon>Chordata</taxon>
        <taxon>Craniata</taxon>
        <taxon>Vertebrata</taxon>
        <taxon>Euteleostomi</taxon>
        <taxon>Actinopterygii</taxon>
        <taxon>Neopterygii</taxon>
        <taxon>Teleostei</taxon>
        <taxon>Neoteleostei</taxon>
        <taxon>Acanthomorphata</taxon>
        <taxon>Ovalentaria</taxon>
        <taxon>Cichlomorphae</taxon>
        <taxon>Cichliformes</taxon>
        <taxon>Cichlidae</taxon>
        <taxon>New World cichlids</taxon>
        <taxon>Cichlasomatinae</taxon>
        <taxon>Heroini</taxon>
        <taxon>Amphilophus</taxon>
    </lineage>
</organism>
<evidence type="ECO:0000313" key="2">
    <source>
        <dbReference type="Proteomes" id="UP000261340"/>
    </source>
</evidence>
<proteinExistence type="predicted"/>
<sequence>MLLKSYRALPHGLSSAPSINSDVYGPSHEEGSILLQVPAMTSSVHPRDLEDSLLLQTISGNETRNFSQAFERFDNRTPAVLWKGRTFMFLPVSV</sequence>
<protein>
    <submittedName>
        <fullName evidence="1">Uncharacterized protein</fullName>
    </submittedName>
</protein>
<accession>A0A3Q0SS12</accession>
<reference evidence="1" key="1">
    <citation type="submission" date="2025-08" db="UniProtKB">
        <authorList>
            <consortium name="Ensembl"/>
        </authorList>
    </citation>
    <scope>IDENTIFICATION</scope>
</reference>